<dbReference type="InterPro" id="IPR025293">
    <property type="entry name" value="YfiR/HmsC-like"/>
</dbReference>
<sequence>MALQRVQKNIPSQLDDQQLDNVIMERRWILLVLIFSMLPLMLLARADASNLKTEMNQVSAADLRRTVSGIVSYTRWPSDQMVPTLCVFSSAHFAAVLTDTRNEQDLPLFNAILIEDVDDFSSSHCDAVYFGRESIQEQVGISSLDPAHPLLTISEQNPECVDGSAFCLIFADKKVSFSVNLDSLFRTGVKVSPEVLMLGRPRNAKHG</sequence>
<reference evidence="2 3" key="1">
    <citation type="submission" date="2016-02" db="EMBL/GenBank/DDBJ databases">
        <title>Species-wide whole genome sequencing reveals diversity, host range in Lonsdalea quercina.</title>
        <authorList>
            <person name="Li Y."/>
        </authorList>
    </citation>
    <scope>NUCLEOTIDE SEQUENCE [LARGE SCALE GENOMIC DNA]</scope>
    <source>
        <strain evidence="2 3">LMG 26265</strain>
    </source>
</reference>
<name>A0ABX3XHG8_9GAMM</name>
<evidence type="ECO:0000256" key="1">
    <source>
        <dbReference type="SAM" id="Phobius"/>
    </source>
</evidence>
<keyword evidence="1" id="KW-0472">Membrane</keyword>
<gene>
    <name evidence="2" type="ORF">AU512_08115</name>
</gene>
<dbReference type="EMBL" id="LUTQ01000019">
    <property type="protein sequence ID" value="OSN10540.1"/>
    <property type="molecule type" value="Genomic_DNA"/>
</dbReference>
<evidence type="ECO:0008006" key="4">
    <source>
        <dbReference type="Google" id="ProtNLM"/>
    </source>
</evidence>
<feature type="transmembrane region" description="Helical" evidence="1">
    <location>
        <begin position="28"/>
        <end position="46"/>
    </location>
</feature>
<evidence type="ECO:0000313" key="3">
    <source>
        <dbReference type="Proteomes" id="UP000194040"/>
    </source>
</evidence>
<protein>
    <recommendedName>
        <fullName evidence="4">YfiR family protein</fullName>
    </recommendedName>
</protein>
<proteinExistence type="predicted"/>
<dbReference type="RefSeq" id="WP_176222624.1">
    <property type="nucleotide sequence ID" value="NZ_LUTQ01000019.1"/>
</dbReference>
<dbReference type="Pfam" id="PF13689">
    <property type="entry name" value="DUF4154"/>
    <property type="match status" value="1"/>
</dbReference>
<accession>A0ABX3XHG8</accession>
<dbReference type="Proteomes" id="UP000194040">
    <property type="component" value="Unassembled WGS sequence"/>
</dbReference>
<keyword evidence="1" id="KW-0812">Transmembrane</keyword>
<keyword evidence="3" id="KW-1185">Reference proteome</keyword>
<evidence type="ECO:0000313" key="2">
    <source>
        <dbReference type="EMBL" id="OSN10540.1"/>
    </source>
</evidence>
<comment type="caution">
    <text evidence="2">The sequence shown here is derived from an EMBL/GenBank/DDBJ whole genome shotgun (WGS) entry which is preliminary data.</text>
</comment>
<organism evidence="2 3">
    <name type="scientific">Lonsdalea iberica</name>
    <dbReference type="NCBI Taxonomy" id="1082703"/>
    <lineage>
        <taxon>Bacteria</taxon>
        <taxon>Pseudomonadati</taxon>
        <taxon>Pseudomonadota</taxon>
        <taxon>Gammaproteobacteria</taxon>
        <taxon>Enterobacterales</taxon>
        <taxon>Pectobacteriaceae</taxon>
        <taxon>Lonsdalea</taxon>
    </lineage>
</organism>
<keyword evidence="1" id="KW-1133">Transmembrane helix</keyword>